<reference evidence="2 3" key="1">
    <citation type="submission" date="2018-06" db="EMBL/GenBank/DDBJ databases">
        <authorList>
            <consortium name="Pathogen Informatics"/>
            <person name="Doyle S."/>
        </authorList>
    </citation>
    <scope>NUCLEOTIDE SEQUENCE [LARGE SCALE GENOMIC DNA]</scope>
    <source>
        <strain evidence="2 3">NCTC10994</strain>
    </source>
</reference>
<evidence type="ECO:0000313" key="3">
    <source>
        <dbReference type="Proteomes" id="UP000249091"/>
    </source>
</evidence>
<evidence type="ECO:0000259" key="1">
    <source>
        <dbReference type="Pfam" id="PF17844"/>
    </source>
</evidence>
<dbReference type="InterPro" id="IPR041629">
    <property type="entry name" value="SCP_3"/>
</dbReference>
<sequence length="128" mass="13638">MAPRRTVDPAELRTALGRVEPWLSGLDDATPTRADLAAAVRLSARTLEQIAPGSSVEVRVPPFVAVQCVEGPRHTRGTPPNVVETDALTWLRLAVGRLTFDEAVAAGAIDASGSRAGEIAHWLPLLRL</sequence>
<dbReference type="STRING" id="1219011.GCA_001895045_03047"/>
<accession>A0A2X4WW58</accession>
<protein>
    <recommendedName>
        <fullName evidence="1">Bacterial SCP orthologue domain-containing protein</fullName>
    </recommendedName>
</protein>
<keyword evidence="3" id="KW-1185">Reference proteome</keyword>
<organism evidence="2 3">
    <name type="scientific">Rhodococcus coprophilus</name>
    <dbReference type="NCBI Taxonomy" id="38310"/>
    <lineage>
        <taxon>Bacteria</taxon>
        <taxon>Bacillati</taxon>
        <taxon>Actinomycetota</taxon>
        <taxon>Actinomycetes</taxon>
        <taxon>Mycobacteriales</taxon>
        <taxon>Nocardiaceae</taxon>
        <taxon>Rhodococcus</taxon>
    </lineage>
</organism>
<proteinExistence type="predicted"/>
<dbReference type="Pfam" id="PF17844">
    <property type="entry name" value="SCP_3"/>
    <property type="match status" value="1"/>
</dbReference>
<dbReference type="Gene3D" id="3.30.1050.40">
    <property type="match status" value="1"/>
</dbReference>
<dbReference type="Proteomes" id="UP000249091">
    <property type="component" value="Chromosome 1"/>
</dbReference>
<dbReference type="KEGG" id="rcr:NCTC10994_01953"/>
<gene>
    <name evidence="2" type="ORF">NCTC10994_01953</name>
</gene>
<evidence type="ECO:0000313" key="2">
    <source>
        <dbReference type="EMBL" id="SQI31255.1"/>
    </source>
</evidence>
<feature type="domain" description="Bacterial SCP orthologue" evidence="1">
    <location>
        <begin position="33"/>
        <end position="125"/>
    </location>
</feature>
<dbReference type="AlphaFoldDB" id="A0A2X4WW58"/>
<dbReference type="RefSeq" id="WP_072701952.1">
    <property type="nucleotide sequence ID" value="NZ_JAFBBL010000001.1"/>
</dbReference>
<dbReference type="EMBL" id="LS483468">
    <property type="protein sequence ID" value="SQI31255.1"/>
    <property type="molecule type" value="Genomic_DNA"/>
</dbReference>
<name>A0A2X4WW58_9NOCA</name>